<feature type="transmembrane region" description="Helical" evidence="2">
    <location>
        <begin position="45"/>
        <end position="66"/>
    </location>
</feature>
<keyword evidence="2" id="KW-1133">Transmembrane helix</keyword>
<gene>
    <name evidence="3" type="ORF">SH580_18985</name>
</gene>
<feature type="transmembrane region" description="Helical" evidence="2">
    <location>
        <begin position="72"/>
        <end position="91"/>
    </location>
</feature>
<name>A0ABZ0RJC5_9BACT</name>
<evidence type="ECO:0000256" key="1">
    <source>
        <dbReference type="SAM" id="MobiDB-lite"/>
    </source>
</evidence>
<dbReference type="EMBL" id="CP138858">
    <property type="protein sequence ID" value="WPJ95506.1"/>
    <property type="molecule type" value="Genomic_DNA"/>
</dbReference>
<organism evidence="3 4">
    <name type="scientific">Coraliomargarita algicola</name>
    <dbReference type="NCBI Taxonomy" id="3092156"/>
    <lineage>
        <taxon>Bacteria</taxon>
        <taxon>Pseudomonadati</taxon>
        <taxon>Verrucomicrobiota</taxon>
        <taxon>Opitutia</taxon>
        <taxon>Puniceicoccales</taxon>
        <taxon>Coraliomargaritaceae</taxon>
        <taxon>Coraliomargarita</taxon>
    </lineage>
</organism>
<evidence type="ECO:0000256" key="2">
    <source>
        <dbReference type="SAM" id="Phobius"/>
    </source>
</evidence>
<dbReference type="Proteomes" id="UP001324993">
    <property type="component" value="Chromosome"/>
</dbReference>
<accession>A0ABZ0RJC5</accession>
<keyword evidence="2" id="KW-0812">Transmembrane</keyword>
<dbReference type="RefSeq" id="WP_319832385.1">
    <property type="nucleotide sequence ID" value="NZ_CP138858.1"/>
</dbReference>
<feature type="transmembrane region" description="Helical" evidence="2">
    <location>
        <begin position="98"/>
        <end position="119"/>
    </location>
</feature>
<keyword evidence="2" id="KW-0472">Membrane</keyword>
<evidence type="ECO:0000313" key="3">
    <source>
        <dbReference type="EMBL" id="WPJ95506.1"/>
    </source>
</evidence>
<feature type="region of interest" description="Disordered" evidence="1">
    <location>
        <begin position="354"/>
        <end position="375"/>
    </location>
</feature>
<reference evidence="3 4" key="1">
    <citation type="submission" date="2023-11" db="EMBL/GenBank/DDBJ databases">
        <title>Coraliomargarita sp. nov., isolated from marine algae.</title>
        <authorList>
            <person name="Lee J.K."/>
            <person name="Baek J.H."/>
            <person name="Kim J.M."/>
            <person name="Choi D.G."/>
            <person name="Jeon C.O."/>
        </authorList>
    </citation>
    <scope>NUCLEOTIDE SEQUENCE [LARGE SCALE GENOMIC DNA]</scope>
    <source>
        <strain evidence="3 4">J2-16</strain>
    </source>
</reference>
<protein>
    <submittedName>
        <fullName evidence="3">Uncharacterized protein</fullName>
    </submittedName>
</protein>
<proteinExistence type="predicted"/>
<evidence type="ECO:0000313" key="4">
    <source>
        <dbReference type="Proteomes" id="UP001324993"/>
    </source>
</evidence>
<keyword evidence="4" id="KW-1185">Reference proteome</keyword>
<feature type="transmembrane region" description="Helical" evidence="2">
    <location>
        <begin position="12"/>
        <end position="33"/>
    </location>
</feature>
<sequence>MNESLVTTLDALLHIGAIVVFAGLIILACKLLSRGHVDAKLLTGLKIATLLVCLRVILLNTIGQILPSVSAHTQEIIVIAGLYLATFILVYKLITIPALGTALSAAAIVCVQLSLASYVPQLSLHLMPEGQRFAEYTGLANKRTKSLLTNANAFRTQAGGTAQMLIHTFQSFINSEPSTASLTKDLPKKSAPSQVATSNINDQPLTTLVFENAPTNTNRPVAQDPTAAPSYSNPAVELQLPPVTTELPLQQTPAKKFFAPQELHPIVTEQSIVLIPQGTTTAKWRAVANSIKIDALFAASEDSERATIFIQGIGLQNGDTWEHHDEDGWTYRFAFQGIKDDFITLIALERTSTANEASTTELDAPQAGTQSSGSH</sequence>